<dbReference type="EMBL" id="JAJJMB010011095">
    <property type="protein sequence ID" value="KAI3904665.1"/>
    <property type="molecule type" value="Genomic_DNA"/>
</dbReference>
<evidence type="ECO:0000313" key="3">
    <source>
        <dbReference type="Proteomes" id="UP001202328"/>
    </source>
</evidence>
<dbReference type="Gene3D" id="1.20.120.1240">
    <property type="entry name" value="Dynamin, middle domain"/>
    <property type="match status" value="1"/>
</dbReference>
<dbReference type="InterPro" id="IPR000375">
    <property type="entry name" value="Dynamin_stalk"/>
</dbReference>
<feature type="domain" description="Dynamin stalk" evidence="1">
    <location>
        <begin position="15"/>
        <end position="59"/>
    </location>
</feature>
<dbReference type="Proteomes" id="UP001202328">
    <property type="component" value="Unassembled WGS sequence"/>
</dbReference>
<keyword evidence="3" id="KW-1185">Reference proteome</keyword>
<dbReference type="Pfam" id="PF01031">
    <property type="entry name" value="Dynamin_M"/>
    <property type="match status" value="1"/>
</dbReference>
<evidence type="ECO:0000259" key="1">
    <source>
        <dbReference type="Pfam" id="PF01031"/>
    </source>
</evidence>
<comment type="caution">
    <text evidence="2">The sequence shown here is derived from an EMBL/GenBank/DDBJ whole genome shotgun (WGS) entry which is preliminary data.</text>
</comment>
<proteinExistence type="predicted"/>
<accession>A0AAD4SFF2</accession>
<sequence length="161" mass="17570">MVHISHSCMGNELRMDKVFGEFLRDELEPSEIMIRHIIDMEIDYINTSHPSFIGGSKAADEGADFDQVSPSKRSQKLRSVLGRSAANGITADQGIRLAVDTEKPGASAYLFVLLATLAQYFITAGTSTGYVLDAMRAVNESHAAFIKTSESKQLLQAETEA</sequence>
<reference evidence="2" key="1">
    <citation type="submission" date="2022-04" db="EMBL/GenBank/DDBJ databases">
        <title>A functionally conserved STORR gene fusion in Papaver species that diverged 16.8 million years ago.</title>
        <authorList>
            <person name="Catania T."/>
        </authorList>
    </citation>
    <scope>NUCLEOTIDE SEQUENCE</scope>
    <source>
        <strain evidence="2">S-188037</strain>
    </source>
</reference>
<protein>
    <recommendedName>
        <fullName evidence="1">Dynamin stalk domain-containing protein</fullName>
    </recommendedName>
</protein>
<dbReference type="AlphaFoldDB" id="A0AAD4SFF2"/>
<evidence type="ECO:0000313" key="2">
    <source>
        <dbReference type="EMBL" id="KAI3904665.1"/>
    </source>
</evidence>
<organism evidence="2 3">
    <name type="scientific">Papaver atlanticum</name>
    <dbReference type="NCBI Taxonomy" id="357466"/>
    <lineage>
        <taxon>Eukaryota</taxon>
        <taxon>Viridiplantae</taxon>
        <taxon>Streptophyta</taxon>
        <taxon>Embryophyta</taxon>
        <taxon>Tracheophyta</taxon>
        <taxon>Spermatophyta</taxon>
        <taxon>Magnoliopsida</taxon>
        <taxon>Ranunculales</taxon>
        <taxon>Papaveraceae</taxon>
        <taxon>Papaveroideae</taxon>
        <taxon>Papaver</taxon>
    </lineage>
</organism>
<name>A0AAD4SFF2_9MAGN</name>
<gene>
    <name evidence="2" type="ORF">MKW98_014845</name>
</gene>